<dbReference type="InterPro" id="IPR013382">
    <property type="entry name" value="CRISPR-assoc_prot_Cse2"/>
</dbReference>
<evidence type="ECO:0000313" key="2">
    <source>
        <dbReference type="EMBL" id="SHF58435.1"/>
    </source>
</evidence>
<feature type="region of interest" description="Disordered" evidence="1">
    <location>
        <begin position="20"/>
        <end position="45"/>
    </location>
</feature>
<sequence>MSEKTPSRYWTRFIGADGKWRRLKRRPQGEGKQRPPREDEQRPPGEDLAVLRSGLGRPAGTVFAVVPFYTSPIDDHAARRGEVSAEQAAEHVALALFGLHQQGQDSPMHKPGLSVGRALRRLRQSGRFAEEALDRRVTATVNATSVSSFAYRLRGLVDQLRSQGIPLDYDLLLKDVLDWHHADGRQRVRRRWGLAYFDWSSPSTADAQSVES</sequence>
<name>A0A1M5CUL5_STRHI</name>
<dbReference type="OrthoDB" id="4808431at2"/>
<gene>
    <name evidence="2" type="ORF">SAMN05444320_104176</name>
</gene>
<protein>
    <submittedName>
        <fullName evidence="2">CRISPR system Cascade subunit CasB</fullName>
    </submittedName>
</protein>
<dbReference type="STRING" id="2017.SAMN05444320_104176"/>
<dbReference type="CDD" id="cd09731">
    <property type="entry name" value="Cse2_I-E"/>
    <property type="match status" value="1"/>
</dbReference>
<dbReference type="EMBL" id="FQVN01000004">
    <property type="protein sequence ID" value="SHF58435.1"/>
    <property type="molecule type" value="Genomic_DNA"/>
</dbReference>
<feature type="compositionally biased region" description="Basic and acidic residues" evidence="1">
    <location>
        <begin position="27"/>
        <end position="45"/>
    </location>
</feature>
<reference evidence="2" key="1">
    <citation type="submission" date="2016-11" db="EMBL/GenBank/DDBJ databases">
        <authorList>
            <person name="Jaros S."/>
            <person name="Januszkiewicz K."/>
            <person name="Wedrychowicz H."/>
        </authorList>
    </citation>
    <scope>NUCLEOTIDE SEQUENCE [LARGE SCALE GENOMIC DNA]</scope>
    <source>
        <strain evidence="2">DSM 44523</strain>
    </source>
</reference>
<accession>A0A1M5CUL5</accession>
<dbReference type="Proteomes" id="UP000184501">
    <property type="component" value="Unassembled WGS sequence"/>
</dbReference>
<evidence type="ECO:0000313" key="3">
    <source>
        <dbReference type="Proteomes" id="UP000184501"/>
    </source>
</evidence>
<dbReference type="RefSeq" id="WP_073483084.1">
    <property type="nucleotide sequence ID" value="NZ_FQVN01000004.1"/>
</dbReference>
<dbReference type="NCBIfam" id="TIGR02548">
    <property type="entry name" value="casB_cse2"/>
    <property type="match status" value="1"/>
</dbReference>
<evidence type="ECO:0000256" key="1">
    <source>
        <dbReference type="SAM" id="MobiDB-lite"/>
    </source>
</evidence>
<dbReference type="InterPro" id="IPR038287">
    <property type="entry name" value="Cse2_sf"/>
</dbReference>
<dbReference type="Gene3D" id="1.10.520.40">
    <property type="entry name" value="CRISPR-associated protein Cse2"/>
    <property type="match status" value="1"/>
</dbReference>
<proteinExistence type="predicted"/>
<dbReference type="Pfam" id="PF09485">
    <property type="entry name" value="CRISPR_Cse2"/>
    <property type="match status" value="1"/>
</dbReference>
<keyword evidence="3" id="KW-1185">Reference proteome</keyword>
<organism evidence="2 3">
    <name type="scientific">Streptoalloteichus hindustanus</name>
    <dbReference type="NCBI Taxonomy" id="2017"/>
    <lineage>
        <taxon>Bacteria</taxon>
        <taxon>Bacillati</taxon>
        <taxon>Actinomycetota</taxon>
        <taxon>Actinomycetes</taxon>
        <taxon>Pseudonocardiales</taxon>
        <taxon>Pseudonocardiaceae</taxon>
        <taxon>Streptoalloteichus</taxon>
    </lineage>
</organism>
<dbReference type="AlphaFoldDB" id="A0A1M5CUL5"/>